<sequence length="191" mass="21026">MAAPIFTLEATSLNVIRSLPPNIYLVHATNCIAEWGAGIAAELATVFPAACAEYKTFCNSAKTDASSRWPPPTRVGRSYIISPQASDIAAGAPNVHIVCLFTSHGYGRPNPRSGKPGKDNKRKILAQTRLALEEMRVQLEAEREETPWKPTIIYSPMFNSGLFRVPWGETSKLIEEVFKDLDGKWLVMAPP</sequence>
<organism evidence="1 2">
    <name type="scientific">Fusarium heterosporum</name>
    <dbReference type="NCBI Taxonomy" id="42747"/>
    <lineage>
        <taxon>Eukaryota</taxon>
        <taxon>Fungi</taxon>
        <taxon>Dikarya</taxon>
        <taxon>Ascomycota</taxon>
        <taxon>Pezizomycotina</taxon>
        <taxon>Sordariomycetes</taxon>
        <taxon>Hypocreomycetidae</taxon>
        <taxon>Hypocreales</taxon>
        <taxon>Nectriaceae</taxon>
        <taxon>Fusarium</taxon>
        <taxon>Fusarium heterosporum species complex</taxon>
    </lineage>
</organism>
<evidence type="ECO:0000313" key="1">
    <source>
        <dbReference type="EMBL" id="KAF5675818.1"/>
    </source>
</evidence>
<dbReference type="OrthoDB" id="2155246at2759"/>
<comment type="caution">
    <text evidence="1">The sequence shown here is derived from an EMBL/GenBank/DDBJ whole genome shotgun (WGS) entry which is preliminary data.</text>
</comment>
<dbReference type="SUPFAM" id="SSF52949">
    <property type="entry name" value="Macro domain-like"/>
    <property type="match status" value="1"/>
</dbReference>
<dbReference type="AlphaFoldDB" id="A0A8H5TSN6"/>
<keyword evidence="2" id="KW-1185">Reference proteome</keyword>
<dbReference type="PANTHER" id="PTHR12521">
    <property type="entry name" value="PROTEIN C6ORF130"/>
    <property type="match status" value="1"/>
</dbReference>
<gene>
    <name evidence="1" type="ORF">FHETE_2421</name>
</gene>
<proteinExistence type="predicted"/>
<protein>
    <submittedName>
        <fullName evidence="1">Adp-ribose 1 phosphate phosphatase</fullName>
    </submittedName>
</protein>
<name>A0A8H5TSN6_FUSHE</name>
<dbReference type="Proteomes" id="UP000567885">
    <property type="component" value="Unassembled WGS sequence"/>
</dbReference>
<dbReference type="PANTHER" id="PTHR12521:SF0">
    <property type="entry name" value="ADP-RIBOSE GLYCOHYDROLASE OARD1"/>
    <property type="match status" value="1"/>
</dbReference>
<reference evidence="1 2" key="1">
    <citation type="submission" date="2020-05" db="EMBL/GenBank/DDBJ databases">
        <title>Identification and distribution of gene clusters putatively required for synthesis of sphingolipid metabolism inhibitors in phylogenetically diverse species of the filamentous fungus Fusarium.</title>
        <authorList>
            <person name="Kim H.-S."/>
            <person name="Busman M."/>
            <person name="Brown D.W."/>
            <person name="Divon H."/>
            <person name="Uhlig S."/>
            <person name="Proctor R.H."/>
        </authorList>
    </citation>
    <scope>NUCLEOTIDE SEQUENCE [LARGE SCALE GENOMIC DNA]</scope>
    <source>
        <strain evidence="1 2">NRRL 20693</strain>
    </source>
</reference>
<dbReference type="EMBL" id="JAAGWQ010000037">
    <property type="protein sequence ID" value="KAF5675818.1"/>
    <property type="molecule type" value="Genomic_DNA"/>
</dbReference>
<dbReference type="GO" id="GO:0140291">
    <property type="term" value="P:peptidyl-glutamate ADP-deribosylation"/>
    <property type="evidence" value="ECO:0007669"/>
    <property type="project" value="TreeGrafter"/>
</dbReference>
<dbReference type="Gene3D" id="3.40.220.10">
    <property type="entry name" value="Leucine Aminopeptidase, subunit E, domain 1"/>
    <property type="match status" value="1"/>
</dbReference>
<accession>A0A8H5TSN6</accession>
<evidence type="ECO:0000313" key="2">
    <source>
        <dbReference type="Proteomes" id="UP000567885"/>
    </source>
</evidence>
<dbReference type="InterPro" id="IPR050892">
    <property type="entry name" value="ADP-ribose_metab_enzymes"/>
</dbReference>
<dbReference type="InterPro" id="IPR043472">
    <property type="entry name" value="Macro_dom-like"/>
</dbReference>